<feature type="transmembrane region" description="Helical" evidence="1">
    <location>
        <begin position="64"/>
        <end position="83"/>
    </location>
</feature>
<feature type="transmembrane region" description="Helical" evidence="1">
    <location>
        <begin position="320"/>
        <end position="345"/>
    </location>
</feature>
<dbReference type="EMBL" id="BOML01000022">
    <property type="protein sequence ID" value="GIE01412.1"/>
    <property type="molecule type" value="Genomic_DNA"/>
</dbReference>
<feature type="transmembrane region" description="Helical" evidence="1">
    <location>
        <begin position="357"/>
        <end position="389"/>
    </location>
</feature>
<comment type="caution">
    <text evidence="2">The sequence shown here is derived from an EMBL/GenBank/DDBJ whole genome shotgun (WGS) entry which is preliminary data.</text>
</comment>
<organism evidence="2 3">
    <name type="scientific">Paractinoplanes durhamensis</name>
    <dbReference type="NCBI Taxonomy" id="113563"/>
    <lineage>
        <taxon>Bacteria</taxon>
        <taxon>Bacillati</taxon>
        <taxon>Actinomycetota</taxon>
        <taxon>Actinomycetes</taxon>
        <taxon>Micromonosporales</taxon>
        <taxon>Micromonosporaceae</taxon>
        <taxon>Paractinoplanes</taxon>
    </lineage>
</organism>
<evidence type="ECO:0008006" key="4">
    <source>
        <dbReference type="Google" id="ProtNLM"/>
    </source>
</evidence>
<dbReference type="RefSeq" id="WP_203727062.1">
    <property type="nucleotide sequence ID" value="NZ_BAAATX010000014.1"/>
</dbReference>
<feature type="transmembrane region" description="Helical" evidence="1">
    <location>
        <begin position="89"/>
        <end position="109"/>
    </location>
</feature>
<reference evidence="2 3" key="1">
    <citation type="submission" date="2021-01" db="EMBL/GenBank/DDBJ databases">
        <title>Whole genome shotgun sequence of Actinoplanes durhamensis NBRC 14914.</title>
        <authorList>
            <person name="Komaki H."/>
            <person name="Tamura T."/>
        </authorList>
    </citation>
    <scope>NUCLEOTIDE SEQUENCE [LARGE SCALE GENOMIC DNA]</scope>
    <source>
        <strain evidence="2 3">NBRC 14914</strain>
    </source>
</reference>
<evidence type="ECO:0000313" key="3">
    <source>
        <dbReference type="Proteomes" id="UP000637628"/>
    </source>
</evidence>
<keyword evidence="1" id="KW-0812">Transmembrane</keyword>
<feature type="transmembrane region" description="Helical" evidence="1">
    <location>
        <begin position="29"/>
        <end position="52"/>
    </location>
</feature>
<feature type="transmembrane region" description="Helical" evidence="1">
    <location>
        <begin position="121"/>
        <end position="139"/>
    </location>
</feature>
<evidence type="ECO:0000256" key="1">
    <source>
        <dbReference type="SAM" id="Phobius"/>
    </source>
</evidence>
<dbReference type="InterPro" id="IPR036259">
    <property type="entry name" value="MFS_trans_sf"/>
</dbReference>
<keyword evidence="3" id="KW-1185">Reference proteome</keyword>
<sequence>MRHGNAVALTAASAFSSFPSPFYHQVSSSPWTTAGLFVAHSAASVAAIGTLTRPRIAALAQGRWALPALLIADAAGGLLLVAAPAPGGFGLLLAGRIVTGAALGFLTAVVTSRLAPAHATAAIFGGVGCGAVLAGTLAATGLPRALVFGLGVVALAVAAAAAASAARRERVNGIRVPTPPQGFASAQVNGRFMPAQVNEPLAPAPLAPAQATAPLAPAQASLPLAPAQATVPLAPAPLAPAQATAPLAPAQASLPLAPAHATARLAPAPANAGAAGPAAKIRVATVPALLAFGANGVLGLFTSTLPGLVADRAEGWAADWAGGAVLLAGLTAGLVMLAAGAARLLRIRLPIAVPAAAGLALFTAGLYLGSATALLGGGVLLGTAAGLAYDTALRLVRDAGGGLTAVARAQWWGQVGLILPVVAYALLVPP</sequence>
<feature type="transmembrane region" description="Helical" evidence="1">
    <location>
        <begin position="288"/>
        <end position="308"/>
    </location>
</feature>
<gene>
    <name evidence="2" type="ORF">Adu01nite_27620</name>
</gene>
<keyword evidence="1" id="KW-0472">Membrane</keyword>
<evidence type="ECO:0000313" key="2">
    <source>
        <dbReference type="EMBL" id="GIE01412.1"/>
    </source>
</evidence>
<protein>
    <recommendedName>
        <fullName evidence="4">MFS transporter</fullName>
    </recommendedName>
</protein>
<name>A0ABQ3YUZ0_9ACTN</name>
<keyword evidence="1" id="KW-1133">Transmembrane helix</keyword>
<dbReference type="SUPFAM" id="SSF103473">
    <property type="entry name" value="MFS general substrate transporter"/>
    <property type="match status" value="1"/>
</dbReference>
<accession>A0ABQ3YUZ0</accession>
<feature type="transmembrane region" description="Helical" evidence="1">
    <location>
        <begin position="409"/>
        <end position="428"/>
    </location>
</feature>
<proteinExistence type="predicted"/>
<dbReference type="Proteomes" id="UP000637628">
    <property type="component" value="Unassembled WGS sequence"/>
</dbReference>
<feature type="transmembrane region" description="Helical" evidence="1">
    <location>
        <begin position="145"/>
        <end position="166"/>
    </location>
</feature>